<protein>
    <recommendedName>
        <fullName evidence="10">ATP synthase epsilon chain</fullName>
    </recommendedName>
    <alternativeName>
        <fullName evidence="10">ATP synthase F1 sector epsilon subunit</fullName>
    </alternativeName>
    <alternativeName>
        <fullName evidence="10">F-ATPase epsilon subunit</fullName>
    </alternativeName>
</protein>
<evidence type="ECO:0000256" key="10">
    <source>
        <dbReference type="HAMAP-Rule" id="MF_00530"/>
    </source>
</evidence>
<evidence type="ECO:0000259" key="12">
    <source>
        <dbReference type="Pfam" id="PF02823"/>
    </source>
</evidence>
<evidence type="ECO:0000256" key="4">
    <source>
        <dbReference type="ARBA" id="ARBA00022448"/>
    </source>
</evidence>
<dbReference type="NCBIfam" id="TIGR01216">
    <property type="entry name" value="ATP_synt_epsi"/>
    <property type="match status" value="1"/>
</dbReference>
<dbReference type="GO" id="GO:0046933">
    <property type="term" value="F:proton-transporting ATP synthase activity, rotational mechanism"/>
    <property type="evidence" value="ECO:0007669"/>
    <property type="project" value="UniProtKB-UniRule"/>
</dbReference>
<evidence type="ECO:0000256" key="11">
    <source>
        <dbReference type="RuleBase" id="RU003656"/>
    </source>
</evidence>
<dbReference type="HAMAP" id="MF_00530">
    <property type="entry name" value="ATP_synth_epsil_bac"/>
    <property type="match status" value="1"/>
</dbReference>
<keyword evidence="6 10" id="KW-0406">Ion transport</keyword>
<comment type="subcellular location">
    <subcellularLocation>
        <location evidence="10">Cell membrane</location>
        <topology evidence="10">Peripheral membrane protein</topology>
    </subcellularLocation>
    <subcellularLocation>
        <location evidence="2">Endomembrane system</location>
        <topology evidence="2">Peripheral membrane protein</topology>
    </subcellularLocation>
</comment>
<evidence type="ECO:0000256" key="2">
    <source>
        <dbReference type="ARBA" id="ARBA00004184"/>
    </source>
</evidence>
<gene>
    <name evidence="10 13" type="primary">atpC</name>
    <name evidence="13" type="ORF">H0I76_15865</name>
</gene>
<dbReference type="PANTHER" id="PTHR13822">
    <property type="entry name" value="ATP SYNTHASE DELTA/EPSILON CHAIN"/>
    <property type="match status" value="1"/>
</dbReference>
<keyword evidence="8 10" id="KW-0139">CF(1)</keyword>
<dbReference type="SUPFAM" id="SSF51344">
    <property type="entry name" value="Epsilon subunit of F1F0-ATP synthase N-terminal domain"/>
    <property type="match status" value="1"/>
</dbReference>
<feature type="domain" description="ATP synthase F1 complex delta/epsilon subunit N-terminal" evidence="12">
    <location>
        <begin position="6"/>
        <end position="83"/>
    </location>
</feature>
<dbReference type="Proteomes" id="UP000655420">
    <property type="component" value="Unassembled WGS sequence"/>
</dbReference>
<evidence type="ECO:0000313" key="13">
    <source>
        <dbReference type="EMBL" id="MBK0400675.1"/>
    </source>
</evidence>
<evidence type="ECO:0000256" key="5">
    <source>
        <dbReference type="ARBA" id="ARBA00022781"/>
    </source>
</evidence>
<evidence type="ECO:0000256" key="6">
    <source>
        <dbReference type="ARBA" id="ARBA00023065"/>
    </source>
</evidence>
<dbReference type="CDD" id="cd12152">
    <property type="entry name" value="F1-ATPase_delta"/>
    <property type="match status" value="1"/>
</dbReference>
<keyword evidence="10" id="KW-1003">Cell membrane</keyword>
<proteinExistence type="inferred from homology"/>
<evidence type="ECO:0000256" key="7">
    <source>
        <dbReference type="ARBA" id="ARBA00023136"/>
    </source>
</evidence>
<keyword evidence="14" id="KW-1185">Reference proteome</keyword>
<sequence length="132" mass="13896">MADTIKFELVSPERKLASADAESVTVPGMAGDMTAMPNHAPFLTTLRPGFVTVRGAAGEQTYFVTGGFAEISPETVSVLAEEAVEGAEVTRAWLDEKIEAFTAIAAEAPAERAQAEALKLNDIKAVAERISG</sequence>
<comment type="caution">
    <text evidence="13">The sequence shown here is derived from an EMBL/GenBank/DDBJ whole genome shotgun (WGS) entry which is preliminary data.</text>
</comment>
<accession>A0A8J7M9E8</accession>
<keyword evidence="5 10" id="KW-0375">Hydrogen ion transport</keyword>
<dbReference type="PANTHER" id="PTHR13822:SF10">
    <property type="entry name" value="ATP SYNTHASE EPSILON CHAIN, CHLOROPLASTIC"/>
    <property type="match status" value="1"/>
</dbReference>
<dbReference type="GO" id="GO:0005524">
    <property type="term" value="F:ATP binding"/>
    <property type="evidence" value="ECO:0007669"/>
    <property type="project" value="UniProtKB-UniRule"/>
</dbReference>
<dbReference type="Gene3D" id="2.60.15.10">
    <property type="entry name" value="F0F1 ATP synthase delta/epsilon subunit, N-terminal"/>
    <property type="match status" value="1"/>
</dbReference>
<dbReference type="GO" id="GO:0012505">
    <property type="term" value="C:endomembrane system"/>
    <property type="evidence" value="ECO:0007669"/>
    <property type="project" value="UniProtKB-SubCell"/>
</dbReference>
<dbReference type="GO" id="GO:0045259">
    <property type="term" value="C:proton-transporting ATP synthase complex"/>
    <property type="evidence" value="ECO:0007669"/>
    <property type="project" value="UniProtKB-KW"/>
</dbReference>
<evidence type="ECO:0000313" key="14">
    <source>
        <dbReference type="Proteomes" id="UP000655420"/>
    </source>
</evidence>
<dbReference type="GO" id="GO:0005886">
    <property type="term" value="C:plasma membrane"/>
    <property type="evidence" value="ECO:0007669"/>
    <property type="project" value="UniProtKB-SubCell"/>
</dbReference>
<dbReference type="InterPro" id="IPR036771">
    <property type="entry name" value="ATPsynth_dsu/esu_N"/>
</dbReference>
<comment type="function">
    <text evidence="1 10">Produces ATP from ADP in the presence of a proton gradient across the membrane.</text>
</comment>
<comment type="subunit">
    <text evidence="10 11">F-type ATPases have 2 components, CF(1) - the catalytic core - and CF(0) - the membrane proton channel. CF(1) has five subunits: alpha(3), beta(3), gamma(1), delta(1), epsilon(1). CF(0) has three main subunits: a, b and c.</text>
</comment>
<organism evidence="13 14">
    <name type="scientific">Thermohalobaculum xanthum</name>
    <dbReference type="NCBI Taxonomy" id="2753746"/>
    <lineage>
        <taxon>Bacteria</taxon>
        <taxon>Pseudomonadati</taxon>
        <taxon>Pseudomonadota</taxon>
        <taxon>Alphaproteobacteria</taxon>
        <taxon>Rhodobacterales</taxon>
        <taxon>Paracoccaceae</taxon>
        <taxon>Thermohalobaculum</taxon>
    </lineage>
</organism>
<dbReference type="InterPro" id="IPR020546">
    <property type="entry name" value="ATP_synth_F1_dsu/esu_N"/>
</dbReference>
<dbReference type="InterPro" id="IPR001469">
    <property type="entry name" value="ATP_synth_F1_dsu/esu"/>
</dbReference>
<evidence type="ECO:0000256" key="1">
    <source>
        <dbReference type="ARBA" id="ARBA00003543"/>
    </source>
</evidence>
<evidence type="ECO:0000256" key="8">
    <source>
        <dbReference type="ARBA" id="ARBA00023196"/>
    </source>
</evidence>
<evidence type="ECO:0000256" key="9">
    <source>
        <dbReference type="ARBA" id="ARBA00023310"/>
    </source>
</evidence>
<dbReference type="RefSeq" id="WP_200611952.1">
    <property type="nucleotide sequence ID" value="NZ_JAEHHL010000010.1"/>
</dbReference>
<dbReference type="AlphaFoldDB" id="A0A8J7M9E8"/>
<reference evidence="13" key="1">
    <citation type="submission" date="2020-12" db="EMBL/GenBank/DDBJ databases">
        <title>Bacterial taxonomy.</title>
        <authorList>
            <person name="Pan X."/>
        </authorList>
    </citation>
    <scope>NUCLEOTIDE SEQUENCE</scope>
    <source>
        <strain evidence="13">M0105</strain>
    </source>
</reference>
<keyword evidence="7 10" id="KW-0472">Membrane</keyword>
<evidence type="ECO:0000256" key="3">
    <source>
        <dbReference type="ARBA" id="ARBA00005712"/>
    </source>
</evidence>
<dbReference type="Pfam" id="PF02823">
    <property type="entry name" value="ATP-synt_DE_N"/>
    <property type="match status" value="1"/>
</dbReference>
<comment type="similarity">
    <text evidence="3 10 11">Belongs to the ATPase epsilon chain family.</text>
</comment>
<dbReference type="EMBL" id="JAEHHL010000010">
    <property type="protein sequence ID" value="MBK0400675.1"/>
    <property type="molecule type" value="Genomic_DNA"/>
</dbReference>
<name>A0A8J7M9E8_9RHOB</name>
<keyword evidence="4 10" id="KW-0813">Transport</keyword>
<keyword evidence="9 10" id="KW-0066">ATP synthesis</keyword>